<dbReference type="GO" id="GO:0016810">
    <property type="term" value="F:hydrolase activity, acting on carbon-nitrogen (but not peptide) bonds"/>
    <property type="evidence" value="ECO:0007669"/>
    <property type="project" value="InterPro"/>
</dbReference>
<keyword evidence="3" id="KW-1133">Transmembrane helix</keyword>
<dbReference type="Gene3D" id="3.20.20.370">
    <property type="entry name" value="Glycoside hydrolase/deacetylase"/>
    <property type="match status" value="1"/>
</dbReference>
<feature type="domain" description="NodB homology" evidence="4">
    <location>
        <begin position="50"/>
        <end position="227"/>
    </location>
</feature>
<keyword evidence="3" id="KW-0812">Transmembrane</keyword>
<keyword evidence="3" id="KW-0472">Membrane</keyword>
<dbReference type="Pfam" id="PF01522">
    <property type="entry name" value="Polysacc_deac_1"/>
    <property type="match status" value="1"/>
</dbReference>
<dbReference type="AlphaFoldDB" id="A0A1M6N531"/>
<feature type="transmembrane region" description="Helical" evidence="3">
    <location>
        <begin position="9"/>
        <end position="27"/>
    </location>
</feature>
<proteinExistence type="predicted"/>
<gene>
    <name evidence="5" type="ORF">SAMN02745912_01566</name>
</gene>
<evidence type="ECO:0000313" key="5">
    <source>
        <dbReference type="EMBL" id="SHJ90762.1"/>
    </source>
</evidence>
<dbReference type="PANTHER" id="PTHR10587">
    <property type="entry name" value="GLYCOSYL TRANSFERASE-RELATED"/>
    <property type="match status" value="1"/>
</dbReference>
<evidence type="ECO:0000256" key="2">
    <source>
        <dbReference type="ARBA" id="ARBA00022801"/>
    </source>
</evidence>
<accession>A0A1M6N531</accession>
<sequence>MYVTRTTKTFIIPVFLLVILILTSFLYNETVLSVFRNEELTPIRKGSNKDYIAFTCNVDWGTEFIPPMLDILKKHDIKITFFVSGRWAKNNPDMLKKIDEQGHEIGNHGYGHRMHSKLGIEDNKIEIEKTHNIVKDILGKDMYYFAPPAGDFNDITLKVASECGYKTILWNIDTIDWRKDSTSDKIIKRVLGKPLKSSIVLMHPKKETVKALDYMIEAIKEKNIKIGTVSDVLNSLD</sequence>
<dbReference type="InterPro" id="IPR050248">
    <property type="entry name" value="Polysacc_deacetylase_ArnD"/>
</dbReference>
<dbReference type="CDD" id="cd10950">
    <property type="entry name" value="CE4_BsYlxY_like"/>
    <property type="match status" value="1"/>
</dbReference>
<keyword evidence="6" id="KW-1185">Reference proteome</keyword>
<keyword evidence="2" id="KW-0378">Hydrolase</keyword>
<dbReference type="Proteomes" id="UP000184465">
    <property type="component" value="Unassembled WGS sequence"/>
</dbReference>
<name>A0A1M6N531_PARC5</name>
<dbReference type="PROSITE" id="PS51677">
    <property type="entry name" value="NODB"/>
    <property type="match status" value="1"/>
</dbReference>
<evidence type="ECO:0000256" key="1">
    <source>
        <dbReference type="ARBA" id="ARBA00022723"/>
    </source>
</evidence>
<dbReference type="InterPro" id="IPR002509">
    <property type="entry name" value="NODB_dom"/>
</dbReference>
<evidence type="ECO:0000256" key="3">
    <source>
        <dbReference type="SAM" id="Phobius"/>
    </source>
</evidence>
<dbReference type="OrthoDB" id="9806342at2"/>
<dbReference type="GO" id="GO:0046872">
    <property type="term" value="F:metal ion binding"/>
    <property type="evidence" value="ECO:0007669"/>
    <property type="project" value="UniProtKB-KW"/>
</dbReference>
<dbReference type="STRING" id="1121301.SAMN02745912_01566"/>
<evidence type="ECO:0000313" key="6">
    <source>
        <dbReference type="Proteomes" id="UP000184465"/>
    </source>
</evidence>
<dbReference type="InterPro" id="IPR011330">
    <property type="entry name" value="Glyco_hydro/deAcase_b/a-brl"/>
</dbReference>
<keyword evidence="1" id="KW-0479">Metal-binding</keyword>
<dbReference type="GO" id="GO:0016020">
    <property type="term" value="C:membrane"/>
    <property type="evidence" value="ECO:0007669"/>
    <property type="project" value="TreeGrafter"/>
</dbReference>
<dbReference type="SUPFAM" id="SSF88713">
    <property type="entry name" value="Glycoside hydrolase/deacetylase"/>
    <property type="match status" value="1"/>
</dbReference>
<organism evidence="5 6">
    <name type="scientific">Paramaledivibacter caminithermalis (strain DSM 15212 / CIP 107654 / DViRD3)</name>
    <name type="common">Clostridium caminithermale</name>
    <dbReference type="NCBI Taxonomy" id="1121301"/>
    <lineage>
        <taxon>Bacteria</taxon>
        <taxon>Bacillati</taxon>
        <taxon>Bacillota</taxon>
        <taxon>Clostridia</taxon>
        <taxon>Peptostreptococcales</taxon>
        <taxon>Caminicellaceae</taxon>
        <taxon>Paramaledivibacter</taxon>
    </lineage>
</organism>
<reference evidence="5 6" key="1">
    <citation type="submission" date="2016-11" db="EMBL/GenBank/DDBJ databases">
        <authorList>
            <person name="Jaros S."/>
            <person name="Januszkiewicz K."/>
            <person name="Wedrychowicz H."/>
        </authorList>
    </citation>
    <scope>NUCLEOTIDE SEQUENCE [LARGE SCALE GENOMIC DNA]</scope>
    <source>
        <strain evidence="5 6">DSM 15212</strain>
    </source>
</reference>
<protein>
    <submittedName>
        <fullName evidence="5">Probable sporulation protein, polysaccharide deacetylase family</fullName>
    </submittedName>
</protein>
<dbReference type="GO" id="GO:0005975">
    <property type="term" value="P:carbohydrate metabolic process"/>
    <property type="evidence" value="ECO:0007669"/>
    <property type="project" value="InterPro"/>
</dbReference>
<evidence type="ECO:0000259" key="4">
    <source>
        <dbReference type="PROSITE" id="PS51677"/>
    </source>
</evidence>
<dbReference type="EMBL" id="FRAG01000015">
    <property type="protein sequence ID" value="SHJ90762.1"/>
    <property type="molecule type" value="Genomic_DNA"/>
</dbReference>
<dbReference type="PANTHER" id="PTHR10587:SF133">
    <property type="entry name" value="CHITIN DEACETYLASE 1-RELATED"/>
    <property type="match status" value="1"/>
</dbReference>